<dbReference type="PANTHER" id="PTHR12001:SF85">
    <property type="entry name" value="SHORT CHAIN ISOPRENYL DIPHOSPHATE SYNTHASE"/>
    <property type="match status" value="1"/>
</dbReference>
<dbReference type="EMBL" id="WMBB01000001">
    <property type="protein sequence ID" value="MTE11418.1"/>
    <property type="molecule type" value="Genomic_DNA"/>
</dbReference>
<evidence type="ECO:0000313" key="9">
    <source>
        <dbReference type="Proteomes" id="UP000432464"/>
    </source>
</evidence>
<dbReference type="SUPFAM" id="SSF48576">
    <property type="entry name" value="Terpenoid synthases"/>
    <property type="match status" value="1"/>
</dbReference>
<evidence type="ECO:0000256" key="4">
    <source>
        <dbReference type="ARBA" id="ARBA00022679"/>
    </source>
</evidence>
<name>A0A6I3KRI3_9NOCA</name>
<keyword evidence="4 7" id="KW-0808">Transferase</keyword>
<evidence type="ECO:0000256" key="2">
    <source>
        <dbReference type="ARBA" id="ARBA00005128"/>
    </source>
</evidence>
<keyword evidence="9" id="KW-1185">Reference proteome</keyword>
<dbReference type="InterPro" id="IPR033749">
    <property type="entry name" value="Polyprenyl_synt_CS"/>
</dbReference>
<evidence type="ECO:0000256" key="1">
    <source>
        <dbReference type="ARBA" id="ARBA00001946"/>
    </source>
</evidence>
<dbReference type="Pfam" id="PF00348">
    <property type="entry name" value="polyprenyl_synt"/>
    <property type="match status" value="1"/>
</dbReference>
<dbReference type="SFLD" id="SFLDS00005">
    <property type="entry name" value="Isoprenoid_Synthase_Type_I"/>
    <property type="match status" value="1"/>
</dbReference>
<dbReference type="InterPro" id="IPR000092">
    <property type="entry name" value="Polyprenyl_synt"/>
</dbReference>
<evidence type="ECO:0000256" key="7">
    <source>
        <dbReference type="RuleBase" id="RU004466"/>
    </source>
</evidence>
<protein>
    <submittedName>
        <fullName evidence="8">Polyprenyl synthetase family protein</fullName>
    </submittedName>
</protein>
<evidence type="ECO:0000256" key="5">
    <source>
        <dbReference type="ARBA" id="ARBA00022723"/>
    </source>
</evidence>
<keyword evidence="5" id="KW-0479">Metal-binding</keyword>
<keyword evidence="6" id="KW-0460">Magnesium</keyword>
<sequence>MSTAFSASLPLPDTTAASATASLERWCADVRRRVLDEVDAFVQEALRVTALSAAGVDEVLRQYASGGKCLRSTFMYLGWLCGRDPDPAALRASASLELLHAFALLQDDVMDDAVLRRGERAAHLRLCEHYRANGAPGSAPRFGASAATLLGDMCLVWAEQMLRESGVAADALTRLWPRYDAMRIELAAGQFADLSNDARSGPTLESVLAIARAKSGNYTVRRPLELGASLAGCPDRTLNMLGHYGSRIGEAFQLRDDLLGIFGSAAITGKPQDSDLVQRKATSVVIAALEMADATTRLELSELMNLPVLDTVAVARCRTLIAASGAPERIEAMIADRVDAAIDVVRELALDDARRSALEHMALLCTARQL</sequence>
<comment type="pathway">
    <text evidence="2">Isoprenoid biosynthesis.</text>
</comment>
<dbReference type="Gene3D" id="1.10.600.10">
    <property type="entry name" value="Farnesyl Diphosphate Synthase"/>
    <property type="match status" value="1"/>
</dbReference>
<dbReference type="CDD" id="cd00685">
    <property type="entry name" value="Trans_IPPS_HT"/>
    <property type="match status" value="1"/>
</dbReference>
<evidence type="ECO:0000256" key="6">
    <source>
        <dbReference type="ARBA" id="ARBA00022842"/>
    </source>
</evidence>
<comment type="caution">
    <text evidence="8">The sequence shown here is derived from an EMBL/GenBank/DDBJ whole genome shotgun (WGS) entry which is preliminary data.</text>
</comment>
<dbReference type="InterPro" id="IPR008949">
    <property type="entry name" value="Isoprenoid_synthase_dom_sf"/>
</dbReference>
<dbReference type="PROSITE" id="PS00444">
    <property type="entry name" value="POLYPRENYL_SYNTHASE_2"/>
    <property type="match status" value="1"/>
</dbReference>
<comment type="similarity">
    <text evidence="3 7">Belongs to the FPP/GGPP synthase family.</text>
</comment>
<accession>A0A6I3KRI3</accession>
<proteinExistence type="inferred from homology"/>
<evidence type="ECO:0000256" key="3">
    <source>
        <dbReference type="ARBA" id="ARBA00006706"/>
    </source>
</evidence>
<dbReference type="Proteomes" id="UP000432464">
    <property type="component" value="Unassembled WGS sequence"/>
</dbReference>
<dbReference type="PANTHER" id="PTHR12001">
    <property type="entry name" value="GERANYLGERANYL PYROPHOSPHATE SYNTHASE"/>
    <property type="match status" value="1"/>
</dbReference>
<evidence type="ECO:0000313" key="8">
    <source>
        <dbReference type="EMBL" id="MTE11418.1"/>
    </source>
</evidence>
<dbReference type="AlphaFoldDB" id="A0A6I3KRI3"/>
<reference evidence="8 9" key="1">
    <citation type="submission" date="2019-11" db="EMBL/GenBank/DDBJ databases">
        <title>Nocardia sp. nov. CT2-14 isolated from soil.</title>
        <authorList>
            <person name="Kanchanasin P."/>
            <person name="Tanasupawat S."/>
            <person name="Yuki M."/>
            <person name="Kudo T."/>
        </authorList>
    </citation>
    <scope>NUCLEOTIDE SEQUENCE [LARGE SCALE GENOMIC DNA]</scope>
    <source>
        <strain evidence="8 9">CT2-14</strain>
    </source>
</reference>
<dbReference type="GO" id="GO:0008299">
    <property type="term" value="P:isoprenoid biosynthetic process"/>
    <property type="evidence" value="ECO:0007669"/>
    <property type="project" value="InterPro"/>
</dbReference>
<dbReference type="GO" id="GO:0046872">
    <property type="term" value="F:metal ion binding"/>
    <property type="evidence" value="ECO:0007669"/>
    <property type="project" value="UniProtKB-KW"/>
</dbReference>
<gene>
    <name evidence="8" type="ORF">GLP40_01245</name>
</gene>
<organism evidence="8 9">
    <name type="scientific">Nocardia aurantiaca</name>
    <dbReference type="NCBI Taxonomy" id="2675850"/>
    <lineage>
        <taxon>Bacteria</taxon>
        <taxon>Bacillati</taxon>
        <taxon>Actinomycetota</taxon>
        <taxon>Actinomycetes</taxon>
        <taxon>Mycobacteriales</taxon>
        <taxon>Nocardiaceae</taxon>
        <taxon>Nocardia</taxon>
    </lineage>
</organism>
<dbReference type="PROSITE" id="PS00723">
    <property type="entry name" value="POLYPRENYL_SYNTHASE_1"/>
    <property type="match status" value="1"/>
</dbReference>
<dbReference type="GO" id="GO:0004659">
    <property type="term" value="F:prenyltransferase activity"/>
    <property type="evidence" value="ECO:0007669"/>
    <property type="project" value="InterPro"/>
</dbReference>
<comment type="cofactor">
    <cofactor evidence="1">
        <name>Mg(2+)</name>
        <dbReference type="ChEBI" id="CHEBI:18420"/>
    </cofactor>
</comment>